<organism evidence="1">
    <name type="scientific">Octopus bimaculoides</name>
    <name type="common">California two-spotted octopus</name>
    <dbReference type="NCBI Taxonomy" id="37653"/>
    <lineage>
        <taxon>Eukaryota</taxon>
        <taxon>Metazoa</taxon>
        <taxon>Spiralia</taxon>
        <taxon>Lophotrochozoa</taxon>
        <taxon>Mollusca</taxon>
        <taxon>Cephalopoda</taxon>
        <taxon>Coleoidea</taxon>
        <taxon>Octopodiformes</taxon>
        <taxon>Octopoda</taxon>
        <taxon>Incirrata</taxon>
        <taxon>Octopodidae</taxon>
        <taxon>Octopus</taxon>
    </lineage>
</organism>
<reference evidence="1" key="1">
    <citation type="submission" date="2015-07" db="EMBL/GenBank/DDBJ databases">
        <title>MeaNS - Measles Nucleotide Surveillance Program.</title>
        <authorList>
            <person name="Tran T."/>
            <person name="Druce J."/>
        </authorList>
    </citation>
    <scope>NUCLEOTIDE SEQUENCE</scope>
    <source>
        <strain evidence="1">UCB-OBI-ISO-001</strain>
        <tissue evidence="1">Gonad</tissue>
    </source>
</reference>
<name>A0A0L8FY57_OCTBM</name>
<accession>A0A0L8FY57</accession>
<dbReference type="EMBL" id="KQ425571">
    <property type="protein sequence ID" value="KOF69295.1"/>
    <property type="molecule type" value="Genomic_DNA"/>
</dbReference>
<evidence type="ECO:0000313" key="1">
    <source>
        <dbReference type="EMBL" id="KOF69295.1"/>
    </source>
</evidence>
<gene>
    <name evidence="1" type="ORF">OCBIM_22005291mg</name>
</gene>
<proteinExistence type="predicted"/>
<dbReference type="AlphaFoldDB" id="A0A0L8FY57"/>
<protein>
    <submittedName>
        <fullName evidence="1">Uncharacterized protein</fullName>
    </submittedName>
</protein>
<sequence length="55" mass="6287">MYTYVNILGRADSRENHHKIFCLKLEGLKGVLSKVTLVLESRKCSTVTGNWFSSR</sequence>